<dbReference type="HOGENOM" id="CLU_1905259_0_0_6"/>
<reference evidence="1 2" key="1">
    <citation type="submission" date="2007-11" db="EMBL/GenBank/DDBJ databases">
        <authorList>
            <consortium name="The Salmonella enterica serovar Arizonae Genome Sequencing Project"/>
            <person name="McClelland M."/>
            <person name="Sanderson E.K."/>
            <person name="Porwollik S."/>
            <person name="Spieth J."/>
            <person name="Clifton W.S."/>
            <person name="Fulton R."/>
            <person name="Chunyan W."/>
            <person name="Wollam A."/>
            <person name="Shah N."/>
            <person name="Pepin K."/>
            <person name="Bhonagiri V."/>
            <person name="Nash W."/>
            <person name="Johnson M."/>
            <person name="Thiruvilangam P."/>
            <person name="Wilson R."/>
        </authorList>
    </citation>
    <scope>NUCLEOTIDE SEQUENCE [LARGE SCALE GENOMIC DNA]</scope>
    <source>
        <strain evidence="2">ATCC BAA-731 / CDC346-86 / RSK2980</strain>
    </source>
</reference>
<dbReference type="Proteomes" id="UP000002084">
    <property type="component" value="Chromosome"/>
</dbReference>
<keyword evidence="2" id="KW-1185">Reference proteome</keyword>
<protein>
    <submittedName>
        <fullName evidence="1">Uncharacterized protein</fullName>
    </submittedName>
</protein>
<dbReference type="EMBL" id="CP000880">
    <property type="protein sequence ID" value="ABX24288.1"/>
    <property type="molecule type" value="Genomic_DNA"/>
</dbReference>
<evidence type="ECO:0000313" key="2">
    <source>
        <dbReference type="Proteomes" id="UP000002084"/>
    </source>
</evidence>
<organism evidence="1 2">
    <name type="scientific">Salmonella arizonae (strain ATCC BAA-731 / CDC346-86 / RSK2980)</name>
    <dbReference type="NCBI Taxonomy" id="41514"/>
    <lineage>
        <taxon>Bacteria</taxon>
        <taxon>Pseudomonadati</taxon>
        <taxon>Pseudomonadota</taxon>
        <taxon>Gammaproteobacteria</taxon>
        <taxon>Enterobacterales</taxon>
        <taxon>Enterobacteriaceae</taxon>
        <taxon>Salmonella</taxon>
    </lineage>
</organism>
<gene>
    <name evidence="1" type="ordered locus">SARI_04514</name>
</gene>
<dbReference type="KEGG" id="ses:SARI_04514"/>
<sequence length="145" mass="16144">MSKLTSYGGQTRFSFCRDWFYPCDVDTALSGVLVFKLFRTKITTGTLASPAIVITSDIIVEYRDPHYFAAGKVLSVEAFYPQRVKAPFCAGDIIAVASGTLIPAQIMLLRLQTSPTRGPSFGLFQYKRYRFFGIAGLFHSGYTSR</sequence>
<name>A9MQP4_SALAR</name>
<proteinExistence type="predicted"/>
<dbReference type="AlphaFoldDB" id="A9MQP4"/>
<accession>A9MQP4</accession>
<evidence type="ECO:0000313" key="1">
    <source>
        <dbReference type="EMBL" id="ABX24288.1"/>
    </source>
</evidence>